<evidence type="ECO:0000259" key="8">
    <source>
        <dbReference type="Pfam" id="PF01120"/>
    </source>
</evidence>
<keyword evidence="4 7" id="KW-0732">Signal</keyword>
<keyword evidence="5" id="KW-0378">Hydrolase</keyword>
<dbReference type="PANTHER" id="PTHR10030">
    <property type="entry name" value="ALPHA-L-FUCOSIDASE"/>
    <property type="match status" value="1"/>
</dbReference>
<dbReference type="InterPro" id="IPR017853">
    <property type="entry name" value="GH"/>
</dbReference>
<evidence type="ECO:0000256" key="2">
    <source>
        <dbReference type="ARBA" id="ARBA00007951"/>
    </source>
</evidence>
<evidence type="ECO:0000256" key="1">
    <source>
        <dbReference type="ARBA" id="ARBA00004071"/>
    </source>
</evidence>
<name>A0ABT5IFQ2_9CAUL</name>
<reference evidence="9 10" key="1">
    <citation type="submission" date="2023-01" db="EMBL/GenBank/DDBJ databases">
        <title>Novel species of the genus Asticcacaulis isolated from rivers.</title>
        <authorList>
            <person name="Lu H."/>
        </authorList>
    </citation>
    <scope>NUCLEOTIDE SEQUENCE [LARGE SCALE GENOMIC DNA]</scope>
    <source>
        <strain evidence="9 10">DXS10W</strain>
    </source>
</reference>
<feature type="signal peptide" evidence="7">
    <location>
        <begin position="1"/>
        <end position="24"/>
    </location>
</feature>
<dbReference type="PRINTS" id="PR00741">
    <property type="entry name" value="GLHYDRLASE29"/>
</dbReference>
<dbReference type="RefSeq" id="WP_272741689.1">
    <property type="nucleotide sequence ID" value="NZ_JAQQKW010000006.1"/>
</dbReference>
<feature type="domain" description="Glycoside hydrolase family 29 N-terminal" evidence="8">
    <location>
        <begin position="56"/>
        <end position="352"/>
    </location>
</feature>
<comment type="caution">
    <text evidence="9">The sequence shown here is derived from an EMBL/GenBank/DDBJ whole genome shotgun (WGS) entry which is preliminary data.</text>
</comment>
<dbReference type="InterPro" id="IPR006311">
    <property type="entry name" value="TAT_signal"/>
</dbReference>
<evidence type="ECO:0000256" key="6">
    <source>
        <dbReference type="ARBA" id="ARBA00023295"/>
    </source>
</evidence>
<dbReference type="PROSITE" id="PS51318">
    <property type="entry name" value="TAT"/>
    <property type="match status" value="1"/>
</dbReference>
<dbReference type="PIRSF" id="PIRSF001092">
    <property type="entry name" value="Alpha-L-fucosidase"/>
    <property type="match status" value="1"/>
</dbReference>
<dbReference type="InterPro" id="IPR057739">
    <property type="entry name" value="Glyco_hydro_29_N"/>
</dbReference>
<comment type="function">
    <text evidence="1">Alpha-L-fucosidase is responsible for hydrolyzing the alpha-1,6-linked fucose joined to the reducing-end N-acetylglucosamine of the carbohydrate moieties of glycoproteins.</text>
</comment>
<evidence type="ECO:0000256" key="5">
    <source>
        <dbReference type="ARBA" id="ARBA00022801"/>
    </source>
</evidence>
<evidence type="ECO:0000256" key="4">
    <source>
        <dbReference type="ARBA" id="ARBA00022729"/>
    </source>
</evidence>
<keyword evidence="10" id="KW-1185">Reference proteome</keyword>
<dbReference type="Proteomes" id="UP001216595">
    <property type="component" value="Unassembled WGS sequence"/>
</dbReference>
<proteinExistence type="inferred from homology"/>
<evidence type="ECO:0000313" key="9">
    <source>
        <dbReference type="EMBL" id="MDC7694989.1"/>
    </source>
</evidence>
<dbReference type="EMBL" id="JAQQKW010000006">
    <property type="protein sequence ID" value="MDC7694989.1"/>
    <property type="molecule type" value="Genomic_DNA"/>
</dbReference>
<dbReference type="InterPro" id="IPR000933">
    <property type="entry name" value="Glyco_hydro_29"/>
</dbReference>
<dbReference type="InterPro" id="IPR016286">
    <property type="entry name" value="FUC_metazoa-typ"/>
</dbReference>
<dbReference type="Pfam" id="PF01120">
    <property type="entry name" value="Alpha_L_fucos"/>
    <property type="match status" value="1"/>
</dbReference>
<organism evidence="9 10">
    <name type="scientific">Asticcacaulis currens</name>
    <dbReference type="NCBI Taxonomy" id="2984210"/>
    <lineage>
        <taxon>Bacteria</taxon>
        <taxon>Pseudomonadati</taxon>
        <taxon>Pseudomonadota</taxon>
        <taxon>Alphaproteobacteria</taxon>
        <taxon>Caulobacterales</taxon>
        <taxon>Caulobacteraceae</taxon>
        <taxon>Asticcacaulis</taxon>
    </lineage>
</organism>
<keyword evidence="6" id="KW-0326">Glycosidase</keyword>
<feature type="chain" id="PRO_5046115049" description="alpha-L-fucosidase" evidence="7">
    <location>
        <begin position="25"/>
        <end position="441"/>
    </location>
</feature>
<dbReference type="Gene3D" id="3.20.20.80">
    <property type="entry name" value="Glycosidases"/>
    <property type="match status" value="1"/>
</dbReference>
<sequence length="441" mass="49416">MRIGRRHFLMAGACALAAPAAAFPAPQTDEQKSAAKLSNADPALAPELLLPEKDLAWWRDAKFGIFVHWGLYAIPGRGEWHMFSDKVSPGEYRKLADQFDPQAYDPDQWAALAKQAGARYMVMTARHHDGFALWDSRSSFQQFDAMHARAHRDLIRPYVNAVRRAGLKVGLYYSPLDWRFPAYFHPRELPENARLLKMQTYDQVGELMKNYGKIDVLWWDGGWLAHTGTDADAAWFWEPAKLNGMVRKYQPKILINPRSGWIGDFDTEEGHGTISGPIRARPWEKTFALGSAWGYTPDNYAMSWQKVVPFIVNAAVRNGNALINVGPDPQGRIPPAQAETLKGIGQWMGKYGYTIQNTRPGPLQPRDGVFGTTFRKNKVFVHIFSWPEDSLTLSGFPKTVQTAVSVTGGKVVWSQQDGKLTLRVDAGSRGDPLTVIELTCA</sequence>
<evidence type="ECO:0000313" key="10">
    <source>
        <dbReference type="Proteomes" id="UP001216595"/>
    </source>
</evidence>
<comment type="similarity">
    <text evidence="2">Belongs to the glycosyl hydrolase 29 family.</text>
</comment>
<dbReference type="SUPFAM" id="SSF51445">
    <property type="entry name" value="(Trans)glycosidases"/>
    <property type="match status" value="1"/>
</dbReference>
<gene>
    <name evidence="9" type="ORF">PQU94_11925</name>
</gene>
<protein>
    <recommendedName>
        <fullName evidence="3">alpha-L-fucosidase</fullName>
        <ecNumber evidence="3">3.2.1.51</ecNumber>
    </recommendedName>
</protein>
<accession>A0ABT5IFQ2</accession>
<evidence type="ECO:0000256" key="3">
    <source>
        <dbReference type="ARBA" id="ARBA00012662"/>
    </source>
</evidence>
<dbReference type="EC" id="3.2.1.51" evidence="3"/>
<dbReference type="PANTHER" id="PTHR10030:SF37">
    <property type="entry name" value="ALPHA-L-FUCOSIDASE-RELATED"/>
    <property type="match status" value="1"/>
</dbReference>
<evidence type="ECO:0000256" key="7">
    <source>
        <dbReference type="SAM" id="SignalP"/>
    </source>
</evidence>
<dbReference type="SMART" id="SM00812">
    <property type="entry name" value="Alpha_L_fucos"/>
    <property type="match status" value="1"/>
</dbReference>